<sequence>MQKEYDYMKSNVRKCTGVISGEFHGTIERSVK</sequence>
<dbReference type="Proteomes" id="UP000306509">
    <property type="component" value="Unassembled WGS sequence"/>
</dbReference>
<evidence type="ECO:0000313" key="2">
    <source>
        <dbReference type="Proteomes" id="UP000306509"/>
    </source>
</evidence>
<evidence type="ECO:0000313" key="1">
    <source>
        <dbReference type="EMBL" id="TLC99985.1"/>
    </source>
</evidence>
<keyword evidence="2" id="KW-1185">Reference proteome</keyword>
<proteinExistence type="predicted"/>
<comment type="caution">
    <text evidence="1">The sequence shown here is derived from an EMBL/GenBank/DDBJ whole genome shotgun (WGS) entry which is preliminary data.</text>
</comment>
<reference evidence="1 2" key="1">
    <citation type="journal article" date="2019" name="Anaerobe">
        <title>Detection of Robinsoniella peoriensis in multiple bone samples of a trauma patient.</title>
        <authorList>
            <person name="Schrottner P."/>
            <person name="Hartwich K."/>
            <person name="Bunk B."/>
            <person name="Schober I."/>
            <person name="Helbig S."/>
            <person name="Rudolph W.W."/>
            <person name="Gunzer F."/>
        </authorList>
    </citation>
    <scope>NUCLEOTIDE SEQUENCE [LARGE SCALE GENOMIC DNA]</scope>
    <source>
        <strain evidence="1 2">DSM 106044</strain>
    </source>
</reference>
<protein>
    <submittedName>
        <fullName evidence="1">Uncharacterized protein</fullName>
    </submittedName>
</protein>
<accession>A0A4U8QDC7</accession>
<organism evidence="1 2">
    <name type="scientific">Robinsoniella peoriensis</name>
    <dbReference type="NCBI Taxonomy" id="180332"/>
    <lineage>
        <taxon>Bacteria</taxon>
        <taxon>Bacillati</taxon>
        <taxon>Bacillota</taxon>
        <taxon>Clostridia</taxon>
        <taxon>Lachnospirales</taxon>
        <taxon>Lachnospiraceae</taxon>
        <taxon>Robinsoniella</taxon>
    </lineage>
</organism>
<dbReference type="AlphaFoldDB" id="A0A4U8QDC7"/>
<gene>
    <name evidence="1" type="ORF">DSM106044_03076</name>
</gene>
<dbReference type="EMBL" id="QGQD01000060">
    <property type="protein sequence ID" value="TLC99985.1"/>
    <property type="molecule type" value="Genomic_DNA"/>
</dbReference>
<name>A0A4U8QDC7_9FIRM</name>